<name>V4ASN2_LOTGI</name>
<evidence type="ECO:0000313" key="6">
    <source>
        <dbReference type="Proteomes" id="UP000030746"/>
    </source>
</evidence>
<evidence type="ECO:0000313" key="5">
    <source>
        <dbReference type="EMBL" id="ESO96751.1"/>
    </source>
</evidence>
<dbReference type="FunFam" id="3.40.50.300:FF:000828">
    <property type="entry name" value="leucine-rich repeat and guanylate kinase domain-containing protein-like"/>
    <property type="match status" value="1"/>
</dbReference>
<evidence type="ECO:0000256" key="1">
    <source>
        <dbReference type="ARBA" id="ARBA00022614"/>
    </source>
</evidence>
<dbReference type="GO" id="GO:0004385">
    <property type="term" value="F:GMP kinase activity"/>
    <property type="evidence" value="ECO:0007669"/>
    <property type="project" value="TreeGrafter"/>
</dbReference>
<evidence type="ECO:0000256" key="3">
    <source>
        <dbReference type="ARBA" id="ARBA00022737"/>
    </source>
</evidence>
<dbReference type="PROSITE" id="PS50052">
    <property type="entry name" value="GUANYLATE_KINASE_2"/>
    <property type="match status" value="1"/>
</dbReference>
<dbReference type="InterPro" id="IPR001611">
    <property type="entry name" value="Leu-rich_rpt"/>
</dbReference>
<dbReference type="GO" id="GO:0005829">
    <property type="term" value="C:cytosol"/>
    <property type="evidence" value="ECO:0007669"/>
    <property type="project" value="TreeGrafter"/>
</dbReference>
<dbReference type="SUPFAM" id="SSF52540">
    <property type="entry name" value="P-loop containing nucleoside triphosphate hydrolases"/>
    <property type="match status" value="1"/>
</dbReference>
<proteinExistence type="predicted"/>
<dbReference type="PROSITE" id="PS51450">
    <property type="entry name" value="LRR"/>
    <property type="match status" value="5"/>
</dbReference>
<organism evidence="5 6">
    <name type="scientific">Lottia gigantea</name>
    <name type="common">Giant owl limpet</name>
    <dbReference type="NCBI Taxonomy" id="225164"/>
    <lineage>
        <taxon>Eukaryota</taxon>
        <taxon>Metazoa</taxon>
        <taxon>Spiralia</taxon>
        <taxon>Lophotrochozoa</taxon>
        <taxon>Mollusca</taxon>
        <taxon>Gastropoda</taxon>
        <taxon>Patellogastropoda</taxon>
        <taxon>Lottioidea</taxon>
        <taxon>Lottiidae</taxon>
        <taxon>Lottia</taxon>
    </lineage>
</organism>
<dbReference type="Pfam" id="PF14580">
    <property type="entry name" value="LRR_9"/>
    <property type="match status" value="1"/>
</dbReference>
<dbReference type="CTD" id="20234727"/>
<dbReference type="HOGENOM" id="CLU_019293_1_0_1"/>
<feature type="domain" description="Guanylate kinase-like" evidence="4">
    <location>
        <begin position="356"/>
        <end position="539"/>
    </location>
</feature>
<dbReference type="InterPro" id="IPR003591">
    <property type="entry name" value="Leu-rich_rpt_typical-subtyp"/>
</dbReference>
<keyword evidence="6" id="KW-1185">Reference proteome</keyword>
<dbReference type="OrthoDB" id="6334211at2759"/>
<dbReference type="PANTHER" id="PTHR23117:SF18">
    <property type="entry name" value="LEUCINE-RICH REPEAT AND GUANYLATE KINASE DOMAIN-CONTAINING PROTEIN"/>
    <property type="match status" value="1"/>
</dbReference>
<keyword evidence="2" id="KW-0808">Transferase</keyword>
<dbReference type="SMART" id="SM00369">
    <property type="entry name" value="LRR_TYP"/>
    <property type="match status" value="4"/>
</dbReference>
<dbReference type="OMA" id="CNQISEM"/>
<keyword evidence="3" id="KW-0677">Repeat</keyword>
<dbReference type="GO" id="GO:0009966">
    <property type="term" value="P:regulation of signal transduction"/>
    <property type="evidence" value="ECO:0007669"/>
    <property type="project" value="UniProtKB-ARBA"/>
</dbReference>
<dbReference type="Gene3D" id="3.40.50.300">
    <property type="entry name" value="P-loop containing nucleotide triphosphate hydrolases"/>
    <property type="match status" value="1"/>
</dbReference>
<feature type="non-terminal residue" evidence="5">
    <location>
        <position position="544"/>
    </location>
</feature>
<dbReference type="AlphaFoldDB" id="V4ASN2"/>
<dbReference type="InterPro" id="IPR008144">
    <property type="entry name" value="Guanylate_kin-like_dom"/>
</dbReference>
<dbReference type="InterPro" id="IPR008145">
    <property type="entry name" value="GK/Ca_channel_bsu"/>
</dbReference>
<sequence length="544" mass="61993">MDTDILVVDKETPFAEVLENVISDNILQEEDEEEDFDENVELSPGGVLDEETIGRGLSNLGRTADGMHQVYLHLTVPGFNLIDISILQEYVHLQKVEFPHNELTDLSVLSNLPHLLILDASHNKLTTILDFTPPKNLQIVDLSYNEIEVITDLSAHHSLKKLNLSYNKISEINGLSGCKRLEDLNLAHNRIKCMKNLDGLPIQVLNLGHNELNMIENLDSLDRLRSLDLSGNKVRSLAGVEGHDLLEFLNLEDNEVIDLAEIKYLKDLRMFRSIDLHRNPIQELPEYRLCILFRLQSLTELDKHKVDAEEKVAARNMFDPPAEVVAARDHIMHVVYSFLQPAQIHDSTLPSSDTPYPMLVLVGPQGSGKKDLGLKLVEEFSDFFGFGVSHTTRSPYTGEENGFDYHFVSLEKFEDDIKMGKFLQTCQHHGSWYGLQMDSIQSVAKDGLACVVHMELEGVLTLKNTHFEPRYVLIMPLDKESHERRLRDRGIFTDEEILEIVKTAETYSSYNQDHPGFFDMMVNSNDIQEAYIQLRKLVMDYLGI</sequence>
<dbReference type="CDD" id="cd00071">
    <property type="entry name" value="GMPK"/>
    <property type="match status" value="1"/>
</dbReference>
<dbReference type="STRING" id="225164.V4ASN2"/>
<dbReference type="Pfam" id="PF13855">
    <property type="entry name" value="LRR_8"/>
    <property type="match status" value="1"/>
</dbReference>
<dbReference type="InterPro" id="IPR032675">
    <property type="entry name" value="LRR_dom_sf"/>
</dbReference>
<dbReference type="Gene3D" id="3.80.10.10">
    <property type="entry name" value="Ribonuclease Inhibitor"/>
    <property type="match status" value="2"/>
</dbReference>
<dbReference type="SMART" id="SM00072">
    <property type="entry name" value="GuKc"/>
    <property type="match status" value="1"/>
</dbReference>
<dbReference type="InterPro" id="IPR027417">
    <property type="entry name" value="P-loop_NTPase"/>
</dbReference>
<dbReference type="PANTHER" id="PTHR23117">
    <property type="entry name" value="GUANYLATE KINASE-RELATED"/>
    <property type="match status" value="1"/>
</dbReference>
<keyword evidence="1" id="KW-0433">Leucine-rich repeat</keyword>
<evidence type="ECO:0000256" key="2">
    <source>
        <dbReference type="ARBA" id="ARBA00022679"/>
    </source>
</evidence>
<dbReference type="GeneID" id="20234727"/>
<dbReference type="Proteomes" id="UP000030746">
    <property type="component" value="Unassembled WGS sequence"/>
</dbReference>
<dbReference type="RefSeq" id="XP_009052561.1">
    <property type="nucleotide sequence ID" value="XM_009054313.1"/>
</dbReference>
<dbReference type="SUPFAM" id="SSF52058">
    <property type="entry name" value="L domain-like"/>
    <property type="match status" value="1"/>
</dbReference>
<evidence type="ECO:0000259" key="4">
    <source>
        <dbReference type="PROSITE" id="PS50052"/>
    </source>
</evidence>
<dbReference type="EMBL" id="KB201381">
    <property type="protein sequence ID" value="ESO96751.1"/>
    <property type="molecule type" value="Genomic_DNA"/>
</dbReference>
<gene>
    <name evidence="5" type="ORF">LOTGIDRAFT_143664</name>
</gene>
<dbReference type="Pfam" id="PF00625">
    <property type="entry name" value="Guanylate_kin"/>
    <property type="match status" value="1"/>
</dbReference>
<dbReference type="SMART" id="SM00365">
    <property type="entry name" value="LRR_SD22"/>
    <property type="match status" value="6"/>
</dbReference>
<accession>V4ASN2</accession>
<protein>
    <recommendedName>
        <fullName evidence="4">Guanylate kinase-like domain-containing protein</fullName>
    </recommendedName>
</protein>
<dbReference type="KEGG" id="lgi:LOTGIDRAFT_143664"/>
<reference evidence="5 6" key="1">
    <citation type="journal article" date="2013" name="Nature">
        <title>Insights into bilaterian evolution from three spiralian genomes.</title>
        <authorList>
            <person name="Simakov O."/>
            <person name="Marletaz F."/>
            <person name="Cho S.J."/>
            <person name="Edsinger-Gonzales E."/>
            <person name="Havlak P."/>
            <person name="Hellsten U."/>
            <person name="Kuo D.H."/>
            <person name="Larsson T."/>
            <person name="Lv J."/>
            <person name="Arendt D."/>
            <person name="Savage R."/>
            <person name="Osoegawa K."/>
            <person name="de Jong P."/>
            <person name="Grimwood J."/>
            <person name="Chapman J.A."/>
            <person name="Shapiro H."/>
            <person name="Aerts A."/>
            <person name="Otillar R.P."/>
            <person name="Terry A.Y."/>
            <person name="Boore J.L."/>
            <person name="Grigoriev I.V."/>
            <person name="Lindberg D.R."/>
            <person name="Seaver E.C."/>
            <person name="Weisblat D.A."/>
            <person name="Putnam N.H."/>
            <person name="Rokhsar D.S."/>
        </authorList>
    </citation>
    <scope>NUCLEOTIDE SEQUENCE [LARGE SCALE GENOMIC DNA]</scope>
</reference>